<dbReference type="Pfam" id="PF03692">
    <property type="entry name" value="CxxCxxCC"/>
    <property type="match status" value="1"/>
</dbReference>
<dbReference type="eggNOG" id="COG0727">
    <property type="taxonomic scope" value="Bacteria"/>
</dbReference>
<proteinExistence type="predicted"/>
<evidence type="ECO:0000313" key="2">
    <source>
        <dbReference type="Proteomes" id="UP000012040"/>
    </source>
</evidence>
<name>M4VSY9_9BACT</name>
<dbReference type="RefSeq" id="WP_015470814.1">
    <property type="nucleotide sequence ID" value="NC_020813.1"/>
</dbReference>
<reference evidence="1 2" key="1">
    <citation type="journal article" date="2013" name="ISME J.">
        <title>By their genes ye shall know them: genomic signatures of predatory bacteria.</title>
        <authorList>
            <person name="Pasternak Z."/>
            <person name="Pietrokovski S."/>
            <person name="Rotem O."/>
            <person name="Gophna U."/>
            <person name="Lurie-Weinberger M.N."/>
            <person name="Jurkevitch E."/>
        </authorList>
    </citation>
    <scope>NUCLEOTIDE SEQUENCE [LARGE SCALE GENOMIC DNA]</scope>
    <source>
        <strain evidence="1 2">JSS</strain>
    </source>
</reference>
<dbReference type="Proteomes" id="UP000012040">
    <property type="component" value="Chromosome"/>
</dbReference>
<accession>M4VSY9</accession>
<dbReference type="AlphaFoldDB" id="M4VSY9"/>
<dbReference type="KEGG" id="bex:A11Q_2108"/>
<evidence type="ECO:0000313" key="1">
    <source>
        <dbReference type="EMBL" id="AGH96324.1"/>
    </source>
</evidence>
<dbReference type="EMBL" id="CP003537">
    <property type="protein sequence ID" value="AGH96324.1"/>
    <property type="molecule type" value="Genomic_DNA"/>
</dbReference>
<keyword evidence="2" id="KW-1185">Reference proteome</keyword>
<organism evidence="1 2">
    <name type="scientific">Pseudobdellovibrio exovorus JSS</name>
    <dbReference type="NCBI Taxonomy" id="1184267"/>
    <lineage>
        <taxon>Bacteria</taxon>
        <taxon>Pseudomonadati</taxon>
        <taxon>Bdellovibrionota</taxon>
        <taxon>Bdellovibrionia</taxon>
        <taxon>Bdellovibrionales</taxon>
        <taxon>Pseudobdellovibrionaceae</taxon>
        <taxon>Pseudobdellovibrio</taxon>
    </lineage>
</organism>
<dbReference type="PATRIC" id="fig|1184267.3.peg.2133"/>
<dbReference type="HOGENOM" id="CLU_125010_1_0_7"/>
<evidence type="ECO:0008006" key="3">
    <source>
        <dbReference type="Google" id="ProtNLM"/>
    </source>
</evidence>
<gene>
    <name evidence="1" type="ORF">A11Q_2108</name>
</gene>
<sequence>MSENTKKDLFYEHGLRFQCQGSGKCCTSHGEFGFVFLTKDDRRRFAKHLKVTTSAFTKKYCDQTNGIWHLKEDKGNPDCMFLKNKGCSVYEARPNQCRTWPFWPEVMNAKAWKSEVANFCPGVGKGRLWSKEEIEQEMSKDRENERKLLGGL</sequence>
<protein>
    <recommendedName>
        <fullName evidence="3">Zinc/iron-chelating domain-containing protein</fullName>
    </recommendedName>
</protein>
<dbReference type="OrthoDB" id="5292568at2"/>
<dbReference type="PANTHER" id="PTHR35866">
    <property type="entry name" value="PUTATIVE-RELATED"/>
    <property type="match status" value="1"/>
</dbReference>
<dbReference type="STRING" id="1184267.A11Q_2108"/>
<dbReference type="PANTHER" id="PTHR35866:SF1">
    <property type="entry name" value="YKGJ FAMILY CYSTEINE CLUSTER PROTEIN"/>
    <property type="match status" value="1"/>
</dbReference>
<dbReference type="InterPro" id="IPR005358">
    <property type="entry name" value="Puta_zinc/iron-chelating_dom"/>
</dbReference>